<comment type="caution">
    <text evidence="5">The sequence shown here is derived from an EMBL/GenBank/DDBJ whole genome shotgun (WGS) entry which is preliminary data.</text>
</comment>
<evidence type="ECO:0000259" key="4">
    <source>
        <dbReference type="PROSITE" id="PS50956"/>
    </source>
</evidence>
<dbReference type="Pfam" id="PF01037">
    <property type="entry name" value="AsnC_trans_reg"/>
    <property type="match status" value="1"/>
</dbReference>
<reference evidence="5 6" key="1">
    <citation type="submission" date="2023-01" db="EMBL/GenBank/DDBJ databases">
        <title>Novel species of the genus Vogesella isolated from rivers.</title>
        <authorList>
            <person name="Lu H."/>
        </authorList>
    </citation>
    <scope>NUCLEOTIDE SEQUENCE [LARGE SCALE GENOMIC DNA]</scope>
    <source>
        <strain evidence="5 6">LYT5W</strain>
    </source>
</reference>
<dbReference type="InterPro" id="IPR019887">
    <property type="entry name" value="Tscrpt_reg_AsnC/Lrp_C"/>
</dbReference>
<evidence type="ECO:0000256" key="2">
    <source>
        <dbReference type="ARBA" id="ARBA00023125"/>
    </source>
</evidence>
<dbReference type="SMART" id="SM00344">
    <property type="entry name" value="HTH_ASNC"/>
    <property type="match status" value="1"/>
</dbReference>
<feature type="domain" description="HTH asnC-type" evidence="4">
    <location>
        <begin position="3"/>
        <end position="55"/>
    </location>
</feature>
<keyword evidence="1" id="KW-0805">Transcription regulation</keyword>
<dbReference type="InterPro" id="IPR011008">
    <property type="entry name" value="Dimeric_a/b-barrel"/>
</dbReference>
<dbReference type="SUPFAM" id="SSF54909">
    <property type="entry name" value="Dimeric alpha+beta barrel"/>
    <property type="match status" value="1"/>
</dbReference>
<name>A0ABT5IMG3_9NEIS</name>
<organism evidence="5 6">
    <name type="scientific">Vogesella margarita</name>
    <dbReference type="NCBI Taxonomy" id="2984199"/>
    <lineage>
        <taxon>Bacteria</taxon>
        <taxon>Pseudomonadati</taxon>
        <taxon>Pseudomonadota</taxon>
        <taxon>Betaproteobacteria</taxon>
        <taxon>Neisseriales</taxon>
        <taxon>Chromobacteriaceae</taxon>
        <taxon>Vogesella</taxon>
    </lineage>
</organism>
<dbReference type="PANTHER" id="PTHR30154">
    <property type="entry name" value="LEUCINE-RESPONSIVE REGULATORY PROTEIN"/>
    <property type="match status" value="1"/>
</dbReference>
<keyword evidence="2" id="KW-0238">DNA-binding</keyword>
<dbReference type="SUPFAM" id="SSF46785">
    <property type="entry name" value="Winged helix' DNA-binding domain"/>
    <property type="match status" value="1"/>
</dbReference>
<dbReference type="InterPro" id="IPR036388">
    <property type="entry name" value="WH-like_DNA-bd_sf"/>
</dbReference>
<evidence type="ECO:0000313" key="5">
    <source>
        <dbReference type="EMBL" id="MDC7713759.1"/>
    </source>
</evidence>
<keyword evidence="6" id="KW-1185">Reference proteome</keyword>
<keyword evidence="3" id="KW-0804">Transcription</keyword>
<dbReference type="InterPro" id="IPR019888">
    <property type="entry name" value="Tscrpt_reg_AsnC-like"/>
</dbReference>
<dbReference type="Proteomes" id="UP001222030">
    <property type="component" value="Unassembled WGS sequence"/>
</dbReference>
<evidence type="ECO:0000256" key="1">
    <source>
        <dbReference type="ARBA" id="ARBA00023015"/>
    </source>
</evidence>
<proteinExistence type="predicted"/>
<dbReference type="PROSITE" id="PS50956">
    <property type="entry name" value="HTH_ASNC_2"/>
    <property type="match status" value="1"/>
</dbReference>
<dbReference type="InterPro" id="IPR036390">
    <property type="entry name" value="WH_DNA-bd_sf"/>
</dbReference>
<dbReference type="PRINTS" id="PR00033">
    <property type="entry name" value="HTHASNC"/>
</dbReference>
<sequence length="146" mass="16237">MKLDAIDHQILDELTADARIPLATLATRLGLSRQSVRQRIDRLEGQKVISGYTIRRAGHSSADTVRAVMLVYRKDRMRGADVTSVIAKIPEVVDCAILSGEIDLMVRLEADSHERINQIWSQISTLPGVQNINTCFVLSALVQRSN</sequence>
<dbReference type="Gene3D" id="3.30.70.920">
    <property type="match status" value="1"/>
</dbReference>
<accession>A0ABT5IMG3</accession>
<dbReference type="InterPro" id="IPR000485">
    <property type="entry name" value="AsnC-type_HTH_dom"/>
</dbReference>
<gene>
    <name evidence="5" type="ORF">PQU96_06345</name>
</gene>
<evidence type="ECO:0000256" key="3">
    <source>
        <dbReference type="ARBA" id="ARBA00023163"/>
    </source>
</evidence>
<dbReference type="PANTHER" id="PTHR30154:SF53">
    <property type="entry name" value="HTH-TYPE TRANSCRIPTIONAL REGULATOR LRPC"/>
    <property type="match status" value="1"/>
</dbReference>
<dbReference type="EMBL" id="JAQQLE010000003">
    <property type="protein sequence ID" value="MDC7713759.1"/>
    <property type="molecule type" value="Genomic_DNA"/>
</dbReference>
<dbReference type="RefSeq" id="WP_272771414.1">
    <property type="nucleotide sequence ID" value="NZ_JAQQLE010000003.1"/>
</dbReference>
<dbReference type="Gene3D" id="1.10.10.10">
    <property type="entry name" value="Winged helix-like DNA-binding domain superfamily/Winged helix DNA-binding domain"/>
    <property type="match status" value="1"/>
</dbReference>
<dbReference type="Pfam" id="PF13404">
    <property type="entry name" value="HTH_AsnC-type"/>
    <property type="match status" value="1"/>
</dbReference>
<protein>
    <submittedName>
        <fullName evidence="5">Lrp/AsnC family transcriptional regulator</fullName>
    </submittedName>
</protein>
<evidence type="ECO:0000313" key="6">
    <source>
        <dbReference type="Proteomes" id="UP001222030"/>
    </source>
</evidence>